<proteinExistence type="predicted"/>
<evidence type="ECO:0000313" key="1">
    <source>
        <dbReference type="EMBL" id="KAJ9657723.1"/>
    </source>
</evidence>
<gene>
    <name evidence="1" type="ORF">H2198_004138</name>
</gene>
<organism evidence="1 2">
    <name type="scientific">Neophaeococcomyces mojaviensis</name>
    <dbReference type="NCBI Taxonomy" id="3383035"/>
    <lineage>
        <taxon>Eukaryota</taxon>
        <taxon>Fungi</taxon>
        <taxon>Dikarya</taxon>
        <taxon>Ascomycota</taxon>
        <taxon>Pezizomycotina</taxon>
        <taxon>Eurotiomycetes</taxon>
        <taxon>Chaetothyriomycetidae</taxon>
        <taxon>Chaetothyriales</taxon>
        <taxon>Chaetothyriales incertae sedis</taxon>
        <taxon>Neophaeococcomyces</taxon>
    </lineage>
</organism>
<keyword evidence="2" id="KW-1185">Reference proteome</keyword>
<sequence length="650" mass="73214">MTTNKRPRLDIDQHNGTPTPESRLTRACAECKKHKIRCETQAGQTACNKCLRKGIDCVPYNFAQKFIDDDAVWKAQTTSGLDQLKAAVQYLLRQNNLPELAKFSNGTLPSVTTASTVSPTDIANETPSVQDDSDLVLPPMSNLYSLTETRNSHAVATTRELDFIDKGIISLSESQDLFNHYRDHINPLLWGGALCSHQTLAESRQSSTLLTAAVLTVAALHRPEKRSVQTTYDVFVSVVKSSCLARAQNLDDIRGLCIGAFYITNMSWRIVSRAVRIATEMNLHRRGRTDSHERLRLWYVLYVCDHQFAIAYGRPPLMHDDVAIRNVDKFLSSHQATNGDMRLIAQVDVFRILAEAYFLYGCDPDQELDESDFEKLRLLNVQIDQWRVQFQSKHTDMPTYGSYPLKGHVLYYHFARFHLNSMSLRGIKFQDTPSWDRREAANTAISAATSTLKLIIEEPDLNRALFGLPIFTHTMIAMCASFILKMAIAFGTRTQDGMSVLVPKDLSAMGLTFYTGDAVKLVQDFTDVLALVGEHVSQRHLAKHIVVGLNELLQRFRMEADHLVFSRLGSIRAGIAANPGLLPSRPVSRNENRLNPAEARPATLDMGFLENATTFDGFDNDPLSISMAGNFDWGFDDNFLWQTEYQDFQF</sequence>
<name>A0ACC3A9U4_9EURO</name>
<accession>A0ACC3A9U4</accession>
<evidence type="ECO:0000313" key="2">
    <source>
        <dbReference type="Proteomes" id="UP001172386"/>
    </source>
</evidence>
<protein>
    <submittedName>
        <fullName evidence="1">Uncharacterized protein</fullName>
    </submittedName>
</protein>
<dbReference type="EMBL" id="JAPDRQ010000060">
    <property type="protein sequence ID" value="KAJ9657723.1"/>
    <property type="molecule type" value="Genomic_DNA"/>
</dbReference>
<reference evidence="1" key="1">
    <citation type="submission" date="2022-10" db="EMBL/GenBank/DDBJ databases">
        <title>Culturing micro-colonial fungi from biological soil crusts in the Mojave desert and describing Neophaeococcomyces mojavensis, and introducing the new genera and species Taxawa tesnikishii.</title>
        <authorList>
            <person name="Kurbessoian T."/>
            <person name="Stajich J.E."/>
        </authorList>
    </citation>
    <scope>NUCLEOTIDE SEQUENCE</scope>
    <source>
        <strain evidence="1">JES_112</strain>
    </source>
</reference>
<comment type="caution">
    <text evidence="1">The sequence shown here is derived from an EMBL/GenBank/DDBJ whole genome shotgun (WGS) entry which is preliminary data.</text>
</comment>
<dbReference type="Proteomes" id="UP001172386">
    <property type="component" value="Unassembled WGS sequence"/>
</dbReference>